<evidence type="ECO:0000313" key="2">
    <source>
        <dbReference type="Proteomes" id="UP001213000"/>
    </source>
</evidence>
<protein>
    <submittedName>
        <fullName evidence="1">Uncharacterized protein</fullName>
    </submittedName>
</protein>
<dbReference type="AlphaFoldDB" id="A0AAD5VZI0"/>
<keyword evidence="2" id="KW-1185">Reference proteome</keyword>
<dbReference type="EMBL" id="JANIEX010000067">
    <property type="protein sequence ID" value="KAJ3574464.1"/>
    <property type="molecule type" value="Genomic_DNA"/>
</dbReference>
<dbReference type="Proteomes" id="UP001213000">
    <property type="component" value="Unassembled WGS sequence"/>
</dbReference>
<gene>
    <name evidence="1" type="ORF">NP233_g1736</name>
</gene>
<proteinExistence type="predicted"/>
<comment type="caution">
    <text evidence="1">The sequence shown here is derived from an EMBL/GenBank/DDBJ whole genome shotgun (WGS) entry which is preliminary data.</text>
</comment>
<evidence type="ECO:0000313" key="1">
    <source>
        <dbReference type="EMBL" id="KAJ3574464.1"/>
    </source>
</evidence>
<organism evidence="1 2">
    <name type="scientific">Leucocoprinus birnbaumii</name>
    <dbReference type="NCBI Taxonomy" id="56174"/>
    <lineage>
        <taxon>Eukaryota</taxon>
        <taxon>Fungi</taxon>
        <taxon>Dikarya</taxon>
        <taxon>Basidiomycota</taxon>
        <taxon>Agaricomycotina</taxon>
        <taxon>Agaricomycetes</taxon>
        <taxon>Agaricomycetidae</taxon>
        <taxon>Agaricales</taxon>
        <taxon>Agaricineae</taxon>
        <taxon>Agaricaceae</taxon>
        <taxon>Leucocoprinus</taxon>
    </lineage>
</organism>
<reference evidence="1" key="1">
    <citation type="submission" date="2022-07" db="EMBL/GenBank/DDBJ databases">
        <title>Genome Sequence of Leucocoprinus birnbaumii.</title>
        <authorList>
            <person name="Buettner E."/>
        </authorList>
    </citation>
    <scope>NUCLEOTIDE SEQUENCE</scope>
    <source>
        <strain evidence="1">VT141</strain>
    </source>
</reference>
<name>A0AAD5VZI0_9AGAR</name>
<accession>A0AAD5VZI0</accession>
<sequence length="95" mass="10796">MKPSDGAWKFDAKENNWHVPVIRKTKFCIIPITNASGRELSILELRLQFNKTIAAAGETPDATPLVRLQAIIEIYGQKREKHLLLLRQIGSIEED</sequence>